<proteinExistence type="predicted"/>
<accession>A0AA38WXJ9</accession>
<organism evidence="3 4">
    <name type="scientific">Cladophialophora chaetospira</name>
    <dbReference type="NCBI Taxonomy" id="386627"/>
    <lineage>
        <taxon>Eukaryota</taxon>
        <taxon>Fungi</taxon>
        <taxon>Dikarya</taxon>
        <taxon>Ascomycota</taxon>
        <taxon>Pezizomycotina</taxon>
        <taxon>Eurotiomycetes</taxon>
        <taxon>Chaetothyriomycetidae</taxon>
        <taxon>Chaetothyriales</taxon>
        <taxon>Herpotrichiellaceae</taxon>
        <taxon>Cladophialophora</taxon>
    </lineage>
</organism>
<comment type="caution">
    <text evidence="3">The sequence shown here is derived from an EMBL/GenBank/DDBJ whole genome shotgun (WGS) entry which is preliminary data.</text>
</comment>
<keyword evidence="2" id="KW-0732">Signal</keyword>
<gene>
    <name evidence="3" type="ORF">H2200_012732</name>
</gene>
<keyword evidence="1" id="KW-1133">Transmembrane helix</keyword>
<evidence type="ECO:0000313" key="4">
    <source>
        <dbReference type="Proteomes" id="UP001172673"/>
    </source>
</evidence>
<feature type="chain" id="PRO_5041381917" evidence="2">
    <location>
        <begin position="19"/>
        <end position="80"/>
    </location>
</feature>
<evidence type="ECO:0000256" key="2">
    <source>
        <dbReference type="SAM" id="SignalP"/>
    </source>
</evidence>
<evidence type="ECO:0000313" key="3">
    <source>
        <dbReference type="EMBL" id="KAJ9602952.1"/>
    </source>
</evidence>
<sequence length="80" mass="7976">MRLLATLLTLLPATYVLADQGTTVDLESTTIGDGQTIDLNSLATASATSSSSSGGVAPLITAAPMALAGMVGWGVLQNVL</sequence>
<dbReference type="Proteomes" id="UP001172673">
    <property type="component" value="Unassembled WGS sequence"/>
</dbReference>
<dbReference type="AlphaFoldDB" id="A0AA38WXJ9"/>
<protein>
    <submittedName>
        <fullName evidence="3">Uncharacterized protein</fullName>
    </submittedName>
</protein>
<keyword evidence="1" id="KW-0812">Transmembrane</keyword>
<feature type="transmembrane region" description="Helical" evidence="1">
    <location>
        <begin position="56"/>
        <end position="76"/>
    </location>
</feature>
<keyword evidence="1" id="KW-0472">Membrane</keyword>
<reference evidence="3" key="1">
    <citation type="submission" date="2022-10" db="EMBL/GenBank/DDBJ databases">
        <title>Culturing micro-colonial fungi from biological soil crusts in the Mojave desert and describing Neophaeococcomyces mojavensis, and introducing the new genera and species Taxawa tesnikishii.</title>
        <authorList>
            <person name="Kurbessoian T."/>
            <person name="Stajich J.E."/>
        </authorList>
    </citation>
    <scope>NUCLEOTIDE SEQUENCE</scope>
    <source>
        <strain evidence="3">TK_41</strain>
    </source>
</reference>
<feature type="signal peptide" evidence="2">
    <location>
        <begin position="1"/>
        <end position="18"/>
    </location>
</feature>
<dbReference type="EMBL" id="JAPDRK010000024">
    <property type="protein sequence ID" value="KAJ9602952.1"/>
    <property type="molecule type" value="Genomic_DNA"/>
</dbReference>
<name>A0AA38WXJ9_9EURO</name>
<evidence type="ECO:0000256" key="1">
    <source>
        <dbReference type="SAM" id="Phobius"/>
    </source>
</evidence>
<keyword evidence="4" id="KW-1185">Reference proteome</keyword>